<gene>
    <name evidence="23" type="ORF">Oscil6304_1286</name>
</gene>
<dbReference type="GO" id="GO:0005524">
    <property type="term" value="F:ATP binding"/>
    <property type="evidence" value="ECO:0007669"/>
    <property type="project" value="UniProtKB-KW"/>
</dbReference>
<feature type="coiled-coil region" evidence="16">
    <location>
        <begin position="277"/>
        <end position="332"/>
    </location>
</feature>
<evidence type="ECO:0000256" key="14">
    <source>
        <dbReference type="PROSITE-ProRule" id="PRU00169"/>
    </source>
</evidence>
<feature type="domain" description="PAC" evidence="21">
    <location>
        <begin position="1084"/>
        <end position="1139"/>
    </location>
</feature>
<dbReference type="InterPro" id="IPR001789">
    <property type="entry name" value="Sig_transdc_resp-reg_receiver"/>
</dbReference>
<evidence type="ECO:0000256" key="7">
    <source>
        <dbReference type="ARBA" id="ARBA00022741"/>
    </source>
</evidence>
<dbReference type="InterPro" id="IPR016132">
    <property type="entry name" value="Phyto_chromo_attachment"/>
</dbReference>
<evidence type="ECO:0000256" key="3">
    <source>
        <dbReference type="ARBA" id="ARBA00006402"/>
    </source>
</evidence>
<dbReference type="KEGG" id="oac:Oscil6304_1286"/>
<evidence type="ECO:0000256" key="8">
    <source>
        <dbReference type="ARBA" id="ARBA00022777"/>
    </source>
</evidence>
<dbReference type="PRINTS" id="PR00344">
    <property type="entry name" value="BCTRLSENSOR"/>
</dbReference>
<dbReference type="CDD" id="cd17774">
    <property type="entry name" value="CBS_two-component_sensor_histidine_kinase_repeat2"/>
    <property type="match status" value="1"/>
</dbReference>
<keyword evidence="15" id="KW-0129">CBS domain</keyword>
<dbReference type="SUPFAM" id="SSF55781">
    <property type="entry name" value="GAF domain-like"/>
    <property type="match status" value="3"/>
</dbReference>
<comment type="subcellular location">
    <subcellularLocation>
        <location evidence="2">Membrane</location>
    </subcellularLocation>
</comment>
<dbReference type="SMART" id="SM00388">
    <property type="entry name" value="HisKA"/>
    <property type="match status" value="1"/>
</dbReference>
<dbReference type="SMART" id="SM00116">
    <property type="entry name" value="CBS"/>
    <property type="match status" value="4"/>
</dbReference>
<organism evidence="23 24">
    <name type="scientific">Oscillatoria acuminata PCC 6304</name>
    <dbReference type="NCBI Taxonomy" id="56110"/>
    <lineage>
        <taxon>Bacteria</taxon>
        <taxon>Bacillati</taxon>
        <taxon>Cyanobacteriota</taxon>
        <taxon>Cyanophyceae</taxon>
        <taxon>Oscillatoriophycideae</taxon>
        <taxon>Oscillatoriales</taxon>
        <taxon>Oscillatoriaceae</taxon>
        <taxon>Oscillatoria</taxon>
    </lineage>
</organism>
<feature type="modified residue" description="4-aspartylphosphate" evidence="14">
    <location>
        <position position="1998"/>
    </location>
</feature>
<dbReference type="InterPro" id="IPR005467">
    <property type="entry name" value="His_kinase_dom"/>
</dbReference>
<name>K9TEN3_9CYAN</name>
<evidence type="ECO:0000259" key="18">
    <source>
        <dbReference type="PROSITE" id="PS50109"/>
    </source>
</evidence>
<dbReference type="GO" id="GO:0005886">
    <property type="term" value="C:plasma membrane"/>
    <property type="evidence" value="ECO:0007669"/>
    <property type="project" value="TreeGrafter"/>
</dbReference>
<dbReference type="Pfam" id="PF08447">
    <property type="entry name" value="PAS_3"/>
    <property type="match status" value="3"/>
</dbReference>
<dbReference type="SMART" id="SM00065">
    <property type="entry name" value="GAF"/>
    <property type="match status" value="3"/>
</dbReference>
<dbReference type="InterPro" id="IPR000700">
    <property type="entry name" value="PAS-assoc_C"/>
</dbReference>
<dbReference type="OrthoDB" id="446897at2"/>
<evidence type="ECO:0000256" key="5">
    <source>
        <dbReference type="ARBA" id="ARBA00022553"/>
    </source>
</evidence>
<dbReference type="STRING" id="56110.Oscil6304_1286"/>
<evidence type="ECO:0000259" key="22">
    <source>
        <dbReference type="PROSITE" id="PS51371"/>
    </source>
</evidence>
<dbReference type="Pfam" id="PF00512">
    <property type="entry name" value="HisKA"/>
    <property type="match status" value="1"/>
</dbReference>
<dbReference type="Pfam" id="PF13426">
    <property type="entry name" value="PAS_9"/>
    <property type="match status" value="1"/>
</dbReference>
<evidence type="ECO:0000256" key="13">
    <source>
        <dbReference type="ARBA" id="ARBA00074306"/>
    </source>
</evidence>
<protein>
    <recommendedName>
        <fullName evidence="13">Circadian input-output histidine kinase CikA</fullName>
        <ecNumber evidence="4">2.7.13.3</ecNumber>
    </recommendedName>
</protein>
<feature type="domain" description="PAS" evidence="20">
    <location>
        <begin position="750"/>
        <end position="822"/>
    </location>
</feature>
<keyword evidence="12" id="KW-0131">Cell cycle</keyword>
<dbReference type="NCBIfam" id="TIGR00229">
    <property type="entry name" value="sensory_box"/>
    <property type="match status" value="5"/>
</dbReference>
<dbReference type="InterPro" id="IPR013655">
    <property type="entry name" value="PAS_fold_3"/>
</dbReference>
<evidence type="ECO:0000256" key="1">
    <source>
        <dbReference type="ARBA" id="ARBA00000085"/>
    </source>
</evidence>
<keyword evidence="10" id="KW-0902">Two-component regulatory system</keyword>
<feature type="domain" description="CBS" evidence="22">
    <location>
        <begin position="18"/>
        <end position="73"/>
    </location>
</feature>
<dbReference type="Pfam" id="PF01590">
    <property type="entry name" value="GAF"/>
    <property type="match status" value="3"/>
</dbReference>
<feature type="domain" description="CBS" evidence="22">
    <location>
        <begin position="82"/>
        <end position="142"/>
    </location>
</feature>
<keyword evidence="11" id="KW-0472">Membrane</keyword>
<dbReference type="PROSITE" id="PS51371">
    <property type="entry name" value="CBS"/>
    <property type="match status" value="4"/>
</dbReference>
<evidence type="ECO:0000256" key="15">
    <source>
        <dbReference type="PROSITE-ProRule" id="PRU00703"/>
    </source>
</evidence>
<dbReference type="PANTHER" id="PTHR43047">
    <property type="entry name" value="TWO-COMPONENT HISTIDINE PROTEIN KINASE"/>
    <property type="match status" value="1"/>
</dbReference>
<evidence type="ECO:0000313" key="24">
    <source>
        <dbReference type="Proteomes" id="UP000010367"/>
    </source>
</evidence>
<dbReference type="GO" id="GO:0009927">
    <property type="term" value="F:histidine phosphotransfer kinase activity"/>
    <property type="evidence" value="ECO:0007669"/>
    <property type="project" value="TreeGrafter"/>
</dbReference>
<dbReference type="Gene3D" id="3.40.50.2300">
    <property type="match status" value="1"/>
</dbReference>
<evidence type="ECO:0000256" key="2">
    <source>
        <dbReference type="ARBA" id="ARBA00004370"/>
    </source>
</evidence>
<feature type="domain" description="Histidine kinase" evidence="18">
    <location>
        <begin position="1684"/>
        <end position="1922"/>
    </location>
</feature>
<dbReference type="PROSITE" id="PS50112">
    <property type="entry name" value="PAS"/>
    <property type="match status" value="6"/>
</dbReference>
<dbReference type="InterPro" id="IPR000014">
    <property type="entry name" value="PAS"/>
</dbReference>
<dbReference type="FunFam" id="3.30.565.10:FF:000010">
    <property type="entry name" value="Sensor histidine kinase RcsC"/>
    <property type="match status" value="1"/>
</dbReference>
<dbReference type="Gene3D" id="1.10.287.130">
    <property type="match status" value="1"/>
</dbReference>
<dbReference type="Pfam" id="PF00072">
    <property type="entry name" value="Response_reg"/>
    <property type="match status" value="1"/>
</dbReference>
<dbReference type="EMBL" id="CP003607">
    <property type="protein sequence ID" value="AFY81000.1"/>
    <property type="molecule type" value="Genomic_DNA"/>
</dbReference>
<evidence type="ECO:0000259" key="17">
    <source>
        <dbReference type="PROSITE" id="PS50046"/>
    </source>
</evidence>
<keyword evidence="9" id="KW-0067">ATP-binding</keyword>
<dbReference type="eggNOG" id="COG2905">
    <property type="taxonomic scope" value="Bacteria"/>
</dbReference>
<feature type="domain" description="PAS" evidence="20">
    <location>
        <begin position="499"/>
        <end position="573"/>
    </location>
</feature>
<dbReference type="PROSITE" id="PS50113">
    <property type="entry name" value="PAC"/>
    <property type="match status" value="4"/>
</dbReference>
<keyword evidence="5 14" id="KW-0597">Phosphoprotein</keyword>
<evidence type="ECO:0000256" key="10">
    <source>
        <dbReference type="ARBA" id="ARBA00023012"/>
    </source>
</evidence>
<dbReference type="eggNOG" id="COG2205">
    <property type="taxonomic scope" value="Bacteria"/>
</dbReference>
<feature type="domain" description="PAC" evidence="21">
    <location>
        <begin position="826"/>
        <end position="879"/>
    </location>
</feature>
<keyword evidence="16" id="KW-0175">Coiled coil</keyword>
<dbReference type="PATRIC" id="fig|56110.3.peg.1554"/>
<dbReference type="Gene3D" id="3.30.450.20">
    <property type="entry name" value="PAS domain"/>
    <property type="match status" value="6"/>
</dbReference>
<feature type="domain" description="PAS" evidence="20">
    <location>
        <begin position="894"/>
        <end position="964"/>
    </location>
</feature>
<feature type="domain" description="PAS" evidence="20">
    <location>
        <begin position="1011"/>
        <end position="1085"/>
    </location>
</feature>
<feature type="domain" description="Phytochrome chromophore attachment site" evidence="17">
    <location>
        <begin position="1159"/>
        <end position="1296"/>
    </location>
</feature>
<dbReference type="Gene3D" id="3.10.580.10">
    <property type="entry name" value="CBS-domain"/>
    <property type="match status" value="2"/>
</dbReference>
<evidence type="ECO:0000259" key="21">
    <source>
        <dbReference type="PROSITE" id="PS50113"/>
    </source>
</evidence>
<comment type="similarity">
    <text evidence="3">In the N-terminal section; belongs to the phytochrome family.</text>
</comment>
<feature type="domain" description="PAS" evidence="20">
    <location>
        <begin position="1327"/>
        <end position="1386"/>
    </location>
</feature>
<dbReference type="SMART" id="SM00387">
    <property type="entry name" value="HATPase_c"/>
    <property type="match status" value="1"/>
</dbReference>
<dbReference type="Proteomes" id="UP000010367">
    <property type="component" value="Chromosome"/>
</dbReference>
<dbReference type="InterPro" id="IPR000644">
    <property type="entry name" value="CBS_dom"/>
</dbReference>
<evidence type="ECO:0000256" key="9">
    <source>
        <dbReference type="ARBA" id="ARBA00022840"/>
    </source>
</evidence>
<dbReference type="InterPro" id="IPR003661">
    <property type="entry name" value="HisK_dim/P_dom"/>
</dbReference>
<feature type="domain" description="PAS" evidence="20">
    <location>
        <begin position="627"/>
        <end position="700"/>
    </location>
</feature>
<evidence type="ECO:0000256" key="12">
    <source>
        <dbReference type="ARBA" id="ARBA00023306"/>
    </source>
</evidence>
<dbReference type="InterPro" id="IPR036097">
    <property type="entry name" value="HisK_dim/P_sf"/>
</dbReference>
<dbReference type="InterPro" id="IPR011006">
    <property type="entry name" value="CheY-like_superfamily"/>
</dbReference>
<keyword evidence="8" id="KW-0418">Kinase</keyword>
<keyword evidence="7" id="KW-0547">Nucleotide-binding</keyword>
<dbReference type="InterPro" id="IPR004358">
    <property type="entry name" value="Sig_transdc_His_kin-like_C"/>
</dbReference>
<feature type="domain" description="PAC" evidence="21">
    <location>
        <begin position="1406"/>
        <end position="1459"/>
    </location>
</feature>
<dbReference type="InterPro" id="IPR035965">
    <property type="entry name" value="PAS-like_dom_sf"/>
</dbReference>
<dbReference type="eggNOG" id="COG0745">
    <property type="taxonomic scope" value="Bacteria"/>
</dbReference>
<dbReference type="InterPro" id="IPR003018">
    <property type="entry name" value="GAF"/>
</dbReference>
<feature type="domain" description="CBS" evidence="22">
    <location>
        <begin position="149"/>
        <end position="209"/>
    </location>
</feature>
<dbReference type="eggNOG" id="COG2202">
    <property type="taxonomic scope" value="Bacteria"/>
</dbReference>
<dbReference type="InterPro" id="IPR001610">
    <property type="entry name" value="PAC"/>
</dbReference>
<dbReference type="CDD" id="cd16922">
    <property type="entry name" value="HATPase_EvgS-ArcB-TorS-like"/>
    <property type="match status" value="1"/>
</dbReference>
<evidence type="ECO:0000256" key="16">
    <source>
        <dbReference type="SAM" id="Coils"/>
    </source>
</evidence>
<dbReference type="InterPro" id="IPR036890">
    <property type="entry name" value="HATPase_C_sf"/>
</dbReference>
<sequence>MLSNFNPVQPLAIQSTIIDQQGLFIAPGTSLLDLIPRMSQQRASCALVVENERLLGILTERDIVRITAQSIELETVLVREIMTPNPITICLSSDVDILSILSCLHQHQIRHLPALDATGKILGVITQNSLRAAMKPTDLLKLKCVNQAMTTTVVHASPTISLLEITKMMASHRISCIVITEIREEGSPIPIGILTERDIVQFRALNLDLPSTFAQTVMSSPLLPIQSTDTLWNAHQQMEIHRIRRLVVINEAGILVGILTESSLLQALDPLEMYSTLEVLRKQLDQGTDELNQINQRLQQEIALREQELQQRLLLKAQLKEHNAQIQKALQQQIHAQNSLQLIVEGTARTTGNNFFQSCTHYLAEIFQVRYALIAELIAPEKTIARTLAFWTGETHGENLEYSLAGTPCEQVIADQPCLYQDSVPSLFPDDLSLVELNVVSYMGTALKDSEGTVIGLLALMDTQPIEIKEEKVMISQVFAARAGAELERFQAEQTLQESERFIQQIAQTSPNLLYIYDLVENRNIYSNRFVAEVLGYSPEEIAGMGAELLPIILHPDDLAKMFEKVEKISQMDSGEIFEHQYRLRDVQGDWRTFFVRELVFERTPEGAVKQILGTAIDMTAYQEAQNQLRLRSAAMGVASDGIAILDADGNYTYLNHAHAQVFGYKSPCELVGQNWTRLYSREEAERVMAEGVSQLLEQGFFYMESLGLRADGTEFLHETSVTLLPSGERICIVRDCTERAQAQADLKASKERLQLALEGSDLGLWDWNLATGETYFSPQWKKMIGYEDEEIENTYESWRGLVHPDDFHGVDVALHQCLSNPVSVYKVEFRMRSKSGEWKWIFAQGKVVEFDAEGNPQRMAGTHKDISELKQGEAERSQLLEREHQARMEAEAERNRVKTILESITDGFFAVDRNWTVIYLNSQAEVLLHKNRSEMLGNHLWDLFPDAIHSEFYRQYHRAVREQVPIELVEFYPALNTWFEVHSYPSKEGLSIYFQDVTESIKAQDELRANEQFLRSIYEGIDAAVFIVDVLENGQFRYVGINPHHERLSGLRSTELKGKTPEEVLPQDSAQQVLNHYRTCVERRERISYEECLIVQGRETWWISNLTPLFDSSDRIIRLIGTCFNITERKQVEIALEQQLKREQLLASIQERIRSSLKLEEILGTAVEEVRQFLSTDRVVIYRLLPDETRQLVTESVACEWQSLFSESSPQNLLKDESVPPYKTDKFIAIESVENSPEIPPSRIQFLQGLGVKSKLIVPILKDENLWGLLIAHHCQGPRSWHPYEIESIRQIALQLAIALQQSELFEQAQSEINERKKAETSLLESQQFVQKIADTSPNLLYIYDIKEQRNIYSNREIAEILGYSPQQIIEMGNNLLPSIIHPDDWIKLPEHFANLSQLEPGEIVDLEYRMQNSQGEWCYILSRETGFFRTPEGEVTQLLGTATDITKLKETEAALRESAEREKALAAAIQTIRRSLDLDTIFAATTQELRTCIDCDRVAIYQFDMNYQGQFVAESINGDWISFLQQSNNPPQLLSNSESEPYCRIEAMLKSPNLWPDSYLMENPAILQDPDKMCLVVEDVNLANFSSCYQDRLEQFGIRAYVIVSIFCGSKIWGLLAAYQHSGPRKWKASDRNIVMQIGTQLGVALQQAELLEQKQQQSEALQQAAIAAEAANRAKSEFLANMSHELRTPLNAILGFAQVMNGDKALTPTQHRQLQIINRAGAHLLDLINDILEMSKIEAGRTLLNPGDFDLHLLLQTLEEILQGKAREKGLQLIFKIDPNLPHRVTTDEGKLRQVLINLLGNAIKFTATGQVILRVTSQLVNEQPILDSRVVLSPQPSTNPLTRLNFEIEDTGPGISSEEIGQLFRAFGQTETGRKSQQGTGLGLALSQKFTQLMGGEISVSSNLGQGSIFAFYIQVQTLETFERLPASVGVTPIIGLAPNQRQYRILAVDDVFESRLLLQQILTNVGFEVQEAENGREAIDLWHSWQPDLILMDMRMPIMDGFEATQEIKSQLSNPSPIIIAITASAFEEDRAQMLSIGCDDFIRKPFQTPELLAKIGQHLGVQYQYADSMNDATLFQGSESREEQLTPEDLSRYLRQMPSEWIAQVYDFAGRCIDDKILELLNRIPAEQQPLARVISELANNFQFTQIMELIDNAKAGD</sequence>
<feature type="domain" description="Response regulatory" evidence="19">
    <location>
        <begin position="1949"/>
        <end position="2065"/>
    </location>
</feature>
<comment type="catalytic activity">
    <reaction evidence="1">
        <text>ATP + protein L-histidine = ADP + protein N-phospho-L-histidine.</text>
        <dbReference type="EC" id="2.7.13.3"/>
    </reaction>
</comment>
<dbReference type="SUPFAM" id="SSF52172">
    <property type="entry name" value="CheY-like"/>
    <property type="match status" value="1"/>
</dbReference>
<evidence type="ECO:0000259" key="19">
    <source>
        <dbReference type="PROSITE" id="PS50110"/>
    </source>
</evidence>
<keyword evidence="6" id="KW-0808">Transferase</keyword>
<dbReference type="RefSeq" id="WP_015147648.1">
    <property type="nucleotide sequence ID" value="NC_019693.1"/>
</dbReference>
<dbReference type="PROSITE" id="PS50110">
    <property type="entry name" value="RESPONSE_REGULATORY"/>
    <property type="match status" value="1"/>
</dbReference>
<dbReference type="SMART" id="SM00091">
    <property type="entry name" value="PAS"/>
    <property type="match status" value="6"/>
</dbReference>
<evidence type="ECO:0000256" key="4">
    <source>
        <dbReference type="ARBA" id="ARBA00012438"/>
    </source>
</evidence>
<dbReference type="CDD" id="cd00130">
    <property type="entry name" value="PAS"/>
    <property type="match status" value="6"/>
</dbReference>
<dbReference type="InterPro" id="IPR003594">
    <property type="entry name" value="HATPase_dom"/>
</dbReference>
<dbReference type="CDD" id="cd04620">
    <property type="entry name" value="CBS_two-component_sensor_histidine_kinase_repeat1"/>
    <property type="match status" value="1"/>
</dbReference>
<dbReference type="SUPFAM" id="SSF47384">
    <property type="entry name" value="Homodimeric domain of signal transducing histidine kinase"/>
    <property type="match status" value="1"/>
</dbReference>
<dbReference type="PROSITE" id="PS50046">
    <property type="entry name" value="PHYTOCHROME_2"/>
    <property type="match status" value="2"/>
</dbReference>
<feature type="domain" description="Phytochrome chromophore attachment site" evidence="17">
    <location>
        <begin position="1479"/>
        <end position="1643"/>
    </location>
</feature>
<dbReference type="HOGENOM" id="CLU_231610_0_0_3"/>
<dbReference type="SUPFAM" id="SSF55874">
    <property type="entry name" value="ATPase domain of HSP90 chaperone/DNA topoisomerase II/histidine kinase"/>
    <property type="match status" value="1"/>
</dbReference>
<dbReference type="PANTHER" id="PTHR43047:SF72">
    <property type="entry name" value="OSMOSENSING HISTIDINE PROTEIN KINASE SLN1"/>
    <property type="match status" value="1"/>
</dbReference>
<evidence type="ECO:0000256" key="6">
    <source>
        <dbReference type="ARBA" id="ARBA00022679"/>
    </source>
</evidence>
<dbReference type="Pfam" id="PF00571">
    <property type="entry name" value="CBS"/>
    <property type="match status" value="4"/>
</dbReference>
<dbReference type="PROSITE" id="PS50109">
    <property type="entry name" value="HIS_KIN"/>
    <property type="match status" value="1"/>
</dbReference>
<dbReference type="InterPro" id="IPR013656">
    <property type="entry name" value="PAS_4"/>
</dbReference>
<dbReference type="GO" id="GO:0000155">
    <property type="term" value="F:phosphorelay sensor kinase activity"/>
    <property type="evidence" value="ECO:0007669"/>
    <property type="project" value="InterPro"/>
</dbReference>
<dbReference type="Gene3D" id="3.30.450.40">
    <property type="match status" value="3"/>
</dbReference>
<feature type="domain" description="CBS" evidence="22">
    <location>
        <begin position="218"/>
        <end position="275"/>
    </location>
</feature>
<dbReference type="SMART" id="SM00448">
    <property type="entry name" value="REC"/>
    <property type="match status" value="1"/>
</dbReference>
<dbReference type="Pfam" id="PF02518">
    <property type="entry name" value="HATPase_c"/>
    <property type="match status" value="1"/>
</dbReference>
<dbReference type="InParanoid" id="K9TEN3"/>
<dbReference type="SMART" id="SM00086">
    <property type="entry name" value="PAC"/>
    <property type="match status" value="5"/>
</dbReference>
<dbReference type="FunFam" id="1.10.287.130:FF:000038">
    <property type="entry name" value="Sensory transduction histidine kinase"/>
    <property type="match status" value="1"/>
</dbReference>
<evidence type="ECO:0000313" key="23">
    <source>
        <dbReference type="EMBL" id="AFY81000.1"/>
    </source>
</evidence>
<dbReference type="EC" id="2.7.13.3" evidence="4"/>
<proteinExistence type="inferred from homology"/>
<dbReference type="SUPFAM" id="SSF54631">
    <property type="entry name" value="CBS-domain pair"/>
    <property type="match status" value="2"/>
</dbReference>
<dbReference type="Gene3D" id="3.30.565.10">
    <property type="entry name" value="Histidine kinase-like ATPase, C-terminal domain"/>
    <property type="match status" value="1"/>
</dbReference>
<dbReference type="Pfam" id="PF08448">
    <property type="entry name" value="PAS_4"/>
    <property type="match status" value="2"/>
</dbReference>
<dbReference type="InterPro" id="IPR029016">
    <property type="entry name" value="GAF-like_dom_sf"/>
</dbReference>
<dbReference type="SUPFAM" id="SSF55785">
    <property type="entry name" value="PYP-like sensor domain (PAS domain)"/>
    <property type="match status" value="6"/>
</dbReference>
<evidence type="ECO:0000259" key="20">
    <source>
        <dbReference type="PROSITE" id="PS50112"/>
    </source>
</evidence>
<keyword evidence="24" id="KW-1185">Reference proteome</keyword>
<accession>K9TEN3</accession>
<feature type="domain" description="PAC" evidence="21">
    <location>
        <begin position="578"/>
        <end position="631"/>
    </location>
</feature>
<dbReference type="CDD" id="cd00082">
    <property type="entry name" value="HisKA"/>
    <property type="match status" value="1"/>
</dbReference>
<dbReference type="eggNOG" id="COG4251">
    <property type="taxonomic scope" value="Bacteria"/>
</dbReference>
<reference evidence="23 24" key="1">
    <citation type="submission" date="2012-06" db="EMBL/GenBank/DDBJ databases">
        <title>Finished chromosome of genome of Oscillatoria acuminata PCC 6304.</title>
        <authorList>
            <consortium name="US DOE Joint Genome Institute"/>
            <person name="Gugger M."/>
            <person name="Coursin T."/>
            <person name="Rippka R."/>
            <person name="Tandeau De Marsac N."/>
            <person name="Huntemann M."/>
            <person name="Wei C.-L."/>
            <person name="Han J."/>
            <person name="Detter J.C."/>
            <person name="Han C."/>
            <person name="Tapia R."/>
            <person name="Davenport K."/>
            <person name="Daligault H."/>
            <person name="Erkkila T."/>
            <person name="Gu W."/>
            <person name="Munk A.C.C."/>
            <person name="Teshima H."/>
            <person name="Xu Y."/>
            <person name="Chain P."/>
            <person name="Chen A."/>
            <person name="Krypides N."/>
            <person name="Mavromatis K."/>
            <person name="Markowitz V."/>
            <person name="Szeto E."/>
            <person name="Ivanova N."/>
            <person name="Mikhailova N."/>
            <person name="Ovchinnikova G."/>
            <person name="Pagani I."/>
            <person name="Pati A."/>
            <person name="Goodwin L."/>
            <person name="Peters L."/>
            <person name="Pitluck S."/>
            <person name="Woyke T."/>
            <person name="Kerfeld C."/>
        </authorList>
    </citation>
    <scope>NUCLEOTIDE SEQUENCE [LARGE SCALE GENOMIC DNA]</scope>
    <source>
        <strain evidence="23 24">PCC 6304</strain>
    </source>
</reference>
<dbReference type="CDD" id="cd17546">
    <property type="entry name" value="REC_hyHK_CKI1_RcsC-like"/>
    <property type="match status" value="1"/>
</dbReference>
<dbReference type="InterPro" id="IPR046342">
    <property type="entry name" value="CBS_dom_sf"/>
</dbReference>
<evidence type="ECO:0000256" key="11">
    <source>
        <dbReference type="ARBA" id="ARBA00023136"/>
    </source>
</evidence>